<sequence length="441" mass="48831">MIAPMTNDLHVAIVGAGVGGLALAMGLHKRGISFTLYEEAKQYSAVGAGIGFAPNGLRAMDLIEPGFRPLYENVSCGNKDPKAHGVFFEGLLVEEGLGLDQPWSGDLKSAWGHPDFHRKSAHRRTLLEVMTSFFPIENVKFNKRLTGIEQHPDKVVLTFADGEIAEASILAGADGIQSTVRAHVLSPKYAEQVAPVYTDSYCYRGVISIEEAEEIFGKGADVAKMYCGDERGVITYRITGGTEYNTMMSVVDHDGWKLENAVTEKVSFESMMADYQRKGIDERFRKLLAKCKPIKWGLFHHLNTATYSRGRVVLIGDSAHASLPYQAAGAAQGLEDAWVLTAVIAEIAKFHRSTASLGPEIDAALIAYDSVRRPRAERQLNRAAEVGRMLLFQHEETGPDMTKILAKLQNGWFDWIWFHDIDTDAQKALSQLRENKLWSEI</sequence>
<dbReference type="GeneID" id="89978374"/>
<keyword evidence="1" id="KW-0285">Flavoprotein</keyword>
<comment type="caution">
    <text evidence="5">The sequence shown here is derived from an EMBL/GenBank/DDBJ whole genome shotgun (WGS) entry which is preliminary data.</text>
</comment>
<dbReference type="EMBL" id="JAVRRD010000040">
    <property type="protein sequence ID" value="KAK5045068.1"/>
    <property type="molecule type" value="Genomic_DNA"/>
</dbReference>
<dbReference type="GO" id="GO:0071949">
    <property type="term" value="F:FAD binding"/>
    <property type="evidence" value="ECO:0007669"/>
    <property type="project" value="InterPro"/>
</dbReference>
<evidence type="ECO:0000256" key="3">
    <source>
        <dbReference type="ARBA" id="ARBA00023002"/>
    </source>
</evidence>
<reference evidence="5 6" key="1">
    <citation type="submission" date="2023-08" db="EMBL/GenBank/DDBJ databases">
        <title>Black Yeasts Isolated from many extreme environments.</title>
        <authorList>
            <person name="Coleine C."/>
            <person name="Stajich J.E."/>
            <person name="Selbmann L."/>
        </authorList>
    </citation>
    <scope>NUCLEOTIDE SEQUENCE [LARGE SCALE GENOMIC DNA]</scope>
    <source>
        <strain evidence="5 6">CCFEE 5792</strain>
    </source>
</reference>
<name>A0AAV9MTY4_9EURO</name>
<dbReference type="Gene3D" id="3.50.50.60">
    <property type="entry name" value="FAD/NAD(P)-binding domain"/>
    <property type="match status" value="1"/>
</dbReference>
<dbReference type="PRINTS" id="PR00420">
    <property type="entry name" value="RNGMNOXGNASE"/>
</dbReference>
<evidence type="ECO:0000256" key="2">
    <source>
        <dbReference type="ARBA" id="ARBA00022827"/>
    </source>
</evidence>
<dbReference type="RefSeq" id="XP_064700707.1">
    <property type="nucleotide sequence ID" value="XM_064853753.1"/>
</dbReference>
<protein>
    <recommendedName>
        <fullName evidence="4">FAD-binding domain-containing protein</fullName>
    </recommendedName>
</protein>
<dbReference type="Proteomes" id="UP001358417">
    <property type="component" value="Unassembled WGS sequence"/>
</dbReference>
<evidence type="ECO:0000256" key="1">
    <source>
        <dbReference type="ARBA" id="ARBA00022630"/>
    </source>
</evidence>
<dbReference type="SUPFAM" id="SSF51905">
    <property type="entry name" value="FAD/NAD(P)-binding domain"/>
    <property type="match status" value="1"/>
</dbReference>
<dbReference type="PANTHER" id="PTHR46720">
    <property type="entry name" value="HYDROXYLASE, PUTATIVE (AFU_ORTHOLOGUE AFUA_3G01460)-RELATED"/>
    <property type="match status" value="1"/>
</dbReference>
<organism evidence="5 6">
    <name type="scientific">Exophiala bonariae</name>
    <dbReference type="NCBI Taxonomy" id="1690606"/>
    <lineage>
        <taxon>Eukaryota</taxon>
        <taxon>Fungi</taxon>
        <taxon>Dikarya</taxon>
        <taxon>Ascomycota</taxon>
        <taxon>Pezizomycotina</taxon>
        <taxon>Eurotiomycetes</taxon>
        <taxon>Chaetothyriomycetidae</taxon>
        <taxon>Chaetothyriales</taxon>
        <taxon>Herpotrichiellaceae</taxon>
        <taxon>Exophiala</taxon>
    </lineage>
</organism>
<keyword evidence="2" id="KW-0274">FAD</keyword>
<dbReference type="GO" id="GO:0016491">
    <property type="term" value="F:oxidoreductase activity"/>
    <property type="evidence" value="ECO:0007669"/>
    <property type="project" value="UniProtKB-KW"/>
</dbReference>
<evidence type="ECO:0000313" key="6">
    <source>
        <dbReference type="Proteomes" id="UP001358417"/>
    </source>
</evidence>
<dbReference type="GO" id="GO:0044550">
    <property type="term" value="P:secondary metabolite biosynthetic process"/>
    <property type="evidence" value="ECO:0007669"/>
    <property type="project" value="TreeGrafter"/>
</dbReference>
<dbReference type="AlphaFoldDB" id="A0AAV9MTY4"/>
<gene>
    <name evidence="5" type="ORF">LTR84_010216</name>
</gene>
<dbReference type="InterPro" id="IPR036188">
    <property type="entry name" value="FAD/NAD-bd_sf"/>
</dbReference>
<evidence type="ECO:0000259" key="4">
    <source>
        <dbReference type="Pfam" id="PF01494"/>
    </source>
</evidence>
<proteinExistence type="predicted"/>
<feature type="domain" description="FAD-binding" evidence="4">
    <location>
        <begin position="9"/>
        <end position="381"/>
    </location>
</feature>
<dbReference type="InterPro" id="IPR002938">
    <property type="entry name" value="FAD-bd"/>
</dbReference>
<dbReference type="PANTHER" id="PTHR46720:SF3">
    <property type="entry name" value="FAD-BINDING DOMAIN-CONTAINING PROTEIN-RELATED"/>
    <property type="match status" value="1"/>
</dbReference>
<accession>A0AAV9MTY4</accession>
<evidence type="ECO:0000313" key="5">
    <source>
        <dbReference type="EMBL" id="KAK5045068.1"/>
    </source>
</evidence>
<dbReference type="InterPro" id="IPR051104">
    <property type="entry name" value="FAD_monoxygenase"/>
</dbReference>
<keyword evidence="6" id="KW-1185">Reference proteome</keyword>
<dbReference type="Pfam" id="PF01494">
    <property type="entry name" value="FAD_binding_3"/>
    <property type="match status" value="1"/>
</dbReference>
<keyword evidence="3" id="KW-0560">Oxidoreductase</keyword>